<dbReference type="Proteomes" id="UP000032336">
    <property type="component" value="Unassembled WGS sequence"/>
</dbReference>
<comment type="caution">
    <text evidence="2">The sequence shown here is derived from an EMBL/GenBank/DDBJ whole genome shotgun (WGS) entry which is preliminary data.</text>
</comment>
<name>A0A0D8FXA1_9ACTN</name>
<accession>A0A0D8FXA1</accession>
<proteinExistence type="predicted"/>
<dbReference type="EMBL" id="JXUW01000002">
    <property type="protein sequence ID" value="KJE77845.1"/>
    <property type="molecule type" value="Genomic_DNA"/>
</dbReference>
<dbReference type="PATRIC" id="fig|1121877.4.peg.235"/>
<organism evidence="2 3">
    <name type="scientific">Ferrimicrobium acidiphilum DSM 19497</name>
    <dbReference type="NCBI Taxonomy" id="1121877"/>
    <lineage>
        <taxon>Bacteria</taxon>
        <taxon>Bacillati</taxon>
        <taxon>Actinomycetota</taxon>
        <taxon>Acidimicrobiia</taxon>
        <taxon>Acidimicrobiales</taxon>
        <taxon>Acidimicrobiaceae</taxon>
        <taxon>Ferrimicrobium</taxon>
    </lineage>
</organism>
<feature type="compositionally biased region" description="Polar residues" evidence="1">
    <location>
        <begin position="238"/>
        <end position="250"/>
    </location>
</feature>
<gene>
    <name evidence="2" type="ORF">FEAC_02170</name>
</gene>
<feature type="region of interest" description="Disordered" evidence="1">
    <location>
        <begin position="225"/>
        <end position="251"/>
    </location>
</feature>
<sequence length="294" mass="31727">MQNPNSHDPGYPATLLTPTRIPTVQPTSLIHVNPEASGTEGFDDTTMSFQSGAMITEESPAYYRYTLAAARSVERLRLVGLVVGLLCSELRAPLWIAVDTPDLDAMLTSQGGYLGNLADSSGVVHRLERYEGPALEAVVSDMLTNQPAVTIMERNAQTTPVIVPVFITSFEAALTCIRAGATNLANHEDTARAWQWLTAIADSSNVLDDSSVSYTLGNEEIAAQTQSTTVIRGDQRRSPSPQEQPTSITWNPHLPLLRQIAETNDPTLHIPATLALHPATSVLNGVADHHDLTP</sequence>
<protein>
    <submittedName>
        <fullName evidence="2">Uncharacterized protein</fullName>
    </submittedName>
</protein>
<evidence type="ECO:0000256" key="1">
    <source>
        <dbReference type="SAM" id="MobiDB-lite"/>
    </source>
</evidence>
<dbReference type="STRING" id="1121877.FEAC_02170"/>
<dbReference type="RefSeq" id="WP_169741724.1">
    <property type="nucleotide sequence ID" value="NZ_JQKF01000085.1"/>
</dbReference>
<evidence type="ECO:0000313" key="2">
    <source>
        <dbReference type="EMBL" id="KJE77845.1"/>
    </source>
</evidence>
<dbReference type="AlphaFoldDB" id="A0A0D8FXA1"/>
<evidence type="ECO:0000313" key="3">
    <source>
        <dbReference type="Proteomes" id="UP000032336"/>
    </source>
</evidence>
<keyword evidence="3" id="KW-1185">Reference proteome</keyword>
<reference evidence="2 3" key="1">
    <citation type="submission" date="2015-01" db="EMBL/GenBank/DDBJ databases">
        <title>Draft genome of the acidophilic iron oxidizer Ferrimicrobium acidiphilum strain T23.</title>
        <authorList>
            <person name="Poehlein A."/>
            <person name="Eisen S."/>
            <person name="Schloemann M."/>
            <person name="Johnson B.D."/>
            <person name="Daniel R."/>
            <person name="Muehling M."/>
        </authorList>
    </citation>
    <scope>NUCLEOTIDE SEQUENCE [LARGE SCALE GENOMIC DNA]</scope>
    <source>
        <strain evidence="2 3">T23</strain>
    </source>
</reference>